<evidence type="ECO:0000313" key="9">
    <source>
        <dbReference type="Proteomes" id="UP001169027"/>
    </source>
</evidence>
<evidence type="ECO:0000256" key="2">
    <source>
        <dbReference type="ARBA" id="ARBA00022475"/>
    </source>
</evidence>
<accession>A0ABT8S2B6</accession>
<comment type="subcellular location">
    <subcellularLocation>
        <location evidence="1">Cell membrane</location>
        <topology evidence="1">Multi-pass membrane protein</topology>
    </subcellularLocation>
</comment>
<protein>
    <submittedName>
        <fullName evidence="8">Branched-chain amino acid ABC transporter permease</fullName>
    </submittedName>
</protein>
<feature type="transmembrane region" description="Helical" evidence="7">
    <location>
        <begin position="260"/>
        <end position="282"/>
    </location>
</feature>
<feature type="transmembrane region" description="Helical" evidence="7">
    <location>
        <begin position="115"/>
        <end position="132"/>
    </location>
</feature>
<keyword evidence="2" id="KW-1003">Cell membrane</keyword>
<keyword evidence="3 7" id="KW-0812">Transmembrane</keyword>
<feature type="transmembrane region" description="Helical" evidence="7">
    <location>
        <begin position="294"/>
        <end position="312"/>
    </location>
</feature>
<dbReference type="EMBL" id="JAUKVY010000004">
    <property type="protein sequence ID" value="MDO1532117.1"/>
    <property type="molecule type" value="Genomic_DNA"/>
</dbReference>
<feature type="region of interest" description="Disordered" evidence="6">
    <location>
        <begin position="336"/>
        <end position="366"/>
    </location>
</feature>
<keyword evidence="4 7" id="KW-1133">Transmembrane helix</keyword>
<feature type="transmembrane region" description="Helical" evidence="7">
    <location>
        <begin position="223"/>
        <end position="245"/>
    </location>
</feature>
<evidence type="ECO:0000256" key="7">
    <source>
        <dbReference type="SAM" id="Phobius"/>
    </source>
</evidence>
<evidence type="ECO:0000313" key="8">
    <source>
        <dbReference type="EMBL" id="MDO1532117.1"/>
    </source>
</evidence>
<keyword evidence="5 7" id="KW-0472">Membrane</keyword>
<dbReference type="PANTHER" id="PTHR30482:SF4">
    <property type="entry name" value="SLR1201 PROTEIN"/>
    <property type="match status" value="1"/>
</dbReference>
<proteinExistence type="predicted"/>
<evidence type="ECO:0000256" key="6">
    <source>
        <dbReference type="SAM" id="MobiDB-lite"/>
    </source>
</evidence>
<reference evidence="8" key="1">
    <citation type="submission" date="2023-06" db="EMBL/GenBank/DDBJ databases">
        <authorList>
            <person name="Jiang Y."/>
            <person name="Liu Q."/>
        </authorList>
    </citation>
    <scope>NUCLEOTIDE SEQUENCE</scope>
    <source>
        <strain evidence="8">CGMCC 1.12090</strain>
    </source>
</reference>
<dbReference type="InterPro" id="IPR001851">
    <property type="entry name" value="ABC_transp_permease"/>
</dbReference>
<feature type="transmembrane region" description="Helical" evidence="7">
    <location>
        <begin position="86"/>
        <end position="108"/>
    </location>
</feature>
<evidence type="ECO:0000256" key="4">
    <source>
        <dbReference type="ARBA" id="ARBA00022989"/>
    </source>
</evidence>
<feature type="transmembrane region" description="Helical" evidence="7">
    <location>
        <begin position="174"/>
        <end position="193"/>
    </location>
</feature>
<dbReference type="PANTHER" id="PTHR30482">
    <property type="entry name" value="HIGH-AFFINITY BRANCHED-CHAIN AMINO ACID TRANSPORT SYSTEM PERMEASE"/>
    <property type="match status" value="1"/>
</dbReference>
<evidence type="ECO:0000256" key="1">
    <source>
        <dbReference type="ARBA" id="ARBA00004651"/>
    </source>
</evidence>
<dbReference type="Proteomes" id="UP001169027">
    <property type="component" value="Unassembled WGS sequence"/>
</dbReference>
<dbReference type="InterPro" id="IPR043428">
    <property type="entry name" value="LivM-like"/>
</dbReference>
<sequence length="366" mass="38706">MNRFAKSWASAALSLAVGIALLFGLPGVMDDYTLIEVTIYAVMSILGVSLAFIWGFGGILCFGQAAFFGLGAYTYAIAVMNMGDSTIPFLLAIVVPALFAALLGYVIFYGRLSDVYMGVITLTVTLILFNLVNSTAGPEWRIGSAPLGGFNGIPAIPTLNWPGQQDEVLTPKDLFYVAFSCLLLVYLGLRVLISSKIGRVIVAAKENEQRVLLLGYDARIYKLFSFTLGGAIAGLAGCLFANWGAFTSPTIFGLAQSAQIIIWVIVGGLGTLVGPVVGCVAIQWITSQIGTQQAFNSNLVLGAILVVFVLLVPRGIVPSLGDLIDIAWRRLRRAPPTRAPKPAAVPAAAAASKDVPHPMPATEPAP</sequence>
<feature type="compositionally biased region" description="Low complexity" evidence="6">
    <location>
        <begin position="336"/>
        <end position="351"/>
    </location>
</feature>
<feature type="transmembrane region" description="Helical" evidence="7">
    <location>
        <begin position="34"/>
        <end position="54"/>
    </location>
</feature>
<feature type="compositionally biased region" description="Pro residues" evidence="6">
    <location>
        <begin position="357"/>
        <end position="366"/>
    </location>
</feature>
<dbReference type="RefSeq" id="WP_301806067.1">
    <property type="nucleotide sequence ID" value="NZ_JAUJZH010000004.1"/>
</dbReference>
<evidence type="ECO:0000256" key="5">
    <source>
        <dbReference type="ARBA" id="ARBA00023136"/>
    </source>
</evidence>
<keyword evidence="9" id="KW-1185">Reference proteome</keyword>
<gene>
    <name evidence="8" type="ORF">Q2T77_07440</name>
</gene>
<dbReference type="CDD" id="cd06581">
    <property type="entry name" value="TM_PBP1_LivM_like"/>
    <property type="match status" value="1"/>
</dbReference>
<organism evidence="8 9">
    <name type="scientific">Variovorax ginsengisoli</name>
    <dbReference type="NCBI Taxonomy" id="363844"/>
    <lineage>
        <taxon>Bacteria</taxon>
        <taxon>Pseudomonadati</taxon>
        <taxon>Pseudomonadota</taxon>
        <taxon>Betaproteobacteria</taxon>
        <taxon>Burkholderiales</taxon>
        <taxon>Comamonadaceae</taxon>
        <taxon>Variovorax</taxon>
    </lineage>
</organism>
<feature type="transmembrane region" description="Helical" evidence="7">
    <location>
        <begin position="61"/>
        <end position="80"/>
    </location>
</feature>
<comment type="caution">
    <text evidence="8">The sequence shown here is derived from an EMBL/GenBank/DDBJ whole genome shotgun (WGS) entry which is preliminary data.</text>
</comment>
<evidence type="ECO:0000256" key="3">
    <source>
        <dbReference type="ARBA" id="ARBA00022692"/>
    </source>
</evidence>
<dbReference type="Pfam" id="PF02653">
    <property type="entry name" value="BPD_transp_2"/>
    <property type="match status" value="1"/>
</dbReference>
<name>A0ABT8S2B6_9BURK</name>